<feature type="compositionally biased region" description="Acidic residues" evidence="1">
    <location>
        <begin position="194"/>
        <end position="223"/>
    </location>
</feature>
<feature type="region of interest" description="Disordered" evidence="1">
    <location>
        <begin position="492"/>
        <end position="517"/>
    </location>
</feature>
<keyword evidence="2" id="KW-1133">Transmembrane helix</keyword>
<feature type="transmembrane region" description="Helical" evidence="2">
    <location>
        <begin position="550"/>
        <end position="570"/>
    </location>
</feature>
<dbReference type="Gramene" id="OE9A007955T1">
    <property type="protein sequence ID" value="OE9A007955C1"/>
    <property type="gene ID" value="OE9A007955"/>
</dbReference>
<feature type="compositionally biased region" description="Polar residues" evidence="1">
    <location>
        <begin position="1"/>
        <end position="15"/>
    </location>
</feature>
<feature type="region of interest" description="Disordered" evidence="1">
    <location>
        <begin position="682"/>
        <end position="701"/>
    </location>
</feature>
<feature type="compositionally biased region" description="Polar residues" evidence="1">
    <location>
        <begin position="505"/>
        <end position="517"/>
    </location>
</feature>
<protein>
    <submittedName>
        <fullName evidence="3">Uncharacterized protein</fullName>
    </submittedName>
</protein>
<evidence type="ECO:0000256" key="1">
    <source>
        <dbReference type="SAM" id="MobiDB-lite"/>
    </source>
</evidence>
<name>A0A8S0SVA1_OLEEU</name>
<evidence type="ECO:0000313" key="3">
    <source>
        <dbReference type="EMBL" id="CAA2995645.1"/>
    </source>
</evidence>
<feature type="compositionally biased region" description="Basic and acidic residues" evidence="1">
    <location>
        <begin position="492"/>
        <end position="502"/>
    </location>
</feature>
<dbReference type="PANTHER" id="PTHR34775:SF6">
    <property type="entry name" value="TRANSMEMBRANE PROTEIN"/>
    <property type="match status" value="1"/>
</dbReference>
<reference evidence="3 4" key="1">
    <citation type="submission" date="2019-12" db="EMBL/GenBank/DDBJ databases">
        <authorList>
            <person name="Alioto T."/>
            <person name="Alioto T."/>
            <person name="Gomez Garrido J."/>
        </authorList>
    </citation>
    <scope>NUCLEOTIDE SEQUENCE [LARGE SCALE GENOMIC DNA]</scope>
</reference>
<evidence type="ECO:0000313" key="4">
    <source>
        <dbReference type="Proteomes" id="UP000594638"/>
    </source>
</evidence>
<feature type="compositionally biased region" description="Polar residues" evidence="1">
    <location>
        <begin position="22"/>
        <end position="40"/>
    </location>
</feature>
<dbReference type="Proteomes" id="UP000594638">
    <property type="component" value="Unassembled WGS sequence"/>
</dbReference>
<dbReference type="PANTHER" id="PTHR34775">
    <property type="entry name" value="TRANSMEMBRANE PROTEIN"/>
    <property type="match status" value="1"/>
</dbReference>
<sequence length="718" mass="80432">MESSDKGFSSSNTPRSPLAPKSSPSGSRENNENVTSQDQMISKLHYPKKPVAKHFMSPTISASSKVSVPRKKILAERNEYSSLSDTQIWKTQDMDMKNSIGHYDLSPSWFIPSKNCDRVSNDDGVVTDSSLKPYDPLTNYLSPRPKYLRYHPNKRRLIFHRKVSESREGKDGTGPGEEESLADAQDSLVHAQENEENLVEVDGNTDDDDDVEENEEEEDDEVGEYEGIGWSLRGVLKFLLTFYLCFLSKTYIYSTNSSTPSPSQQAILSFKDDYTMIQNQICEPAYMEVYGGDFLEVEERDSELEVHNILMAEGDNLETVDSGDAEMVEEDELDMEKRNSETVESPCDYEMSKNGEPYNVQMIEVDNVEKVKNSEVELVEVDNEEKVKNSEVELVEVDCVERIESSEAEMVENDMSDMEDSNTESVEYDCDNDVAKTGEFSEEVSPAVVVESKVIEGCEVEYIEGCEVEYIAEAKTAQSDGAGSYELVKEVKGSDQLKKPDSFQEDQTPLNTEGVNQPDTELLESHEMPVNLVDKEFDYGDETEKAGSNILVVAGVSIFSIILASLAFFCRPRKGKTTSIEDSQPTVKPLKSRVEDKITRVRLAVEKVHIEKTITSGFSDEEEEHIRKEIESSTRPLTLSNSIAEAPQEASCFIHAPTIELLGEFVIKGVCSSHKKIPVLESEESNASHKGSKSSPVSVPSQTFTRENSRIVFIWNLC</sequence>
<comment type="caution">
    <text evidence="3">The sequence shown here is derived from an EMBL/GenBank/DDBJ whole genome shotgun (WGS) entry which is preliminary data.</text>
</comment>
<keyword evidence="2" id="KW-0812">Transmembrane</keyword>
<organism evidence="3 4">
    <name type="scientific">Olea europaea subsp. europaea</name>
    <dbReference type="NCBI Taxonomy" id="158383"/>
    <lineage>
        <taxon>Eukaryota</taxon>
        <taxon>Viridiplantae</taxon>
        <taxon>Streptophyta</taxon>
        <taxon>Embryophyta</taxon>
        <taxon>Tracheophyta</taxon>
        <taxon>Spermatophyta</taxon>
        <taxon>Magnoliopsida</taxon>
        <taxon>eudicotyledons</taxon>
        <taxon>Gunneridae</taxon>
        <taxon>Pentapetalae</taxon>
        <taxon>asterids</taxon>
        <taxon>lamiids</taxon>
        <taxon>Lamiales</taxon>
        <taxon>Oleaceae</taxon>
        <taxon>Oleeae</taxon>
        <taxon>Olea</taxon>
    </lineage>
</organism>
<dbReference type="EMBL" id="CACTIH010005505">
    <property type="protein sequence ID" value="CAA2995645.1"/>
    <property type="molecule type" value="Genomic_DNA"/>
</dbReference>
<gene>
    <name evidence="3" type="ORF">OLEA9_A007955</name>
</gene>
<feature type="region of interest" description="Disordered" evidence="1">
    <location>
        <begin position="1"/>
        <end position="47"/>
    </location>
</feature>
<evidence type="ECO:0000256" key="2">
    <source>
        <dbReference type="SAM" id="Phobius"/>
    </source>
</evidence>
<keyword evidence="2" id="KW-0472">Membrane</keyword>
<feature type="region of interest" description="Disordered" evidence="1">
    <location>
        <begin position="161"/>
        <end position="223"/>
    </location>
</feature>
<accession>A0A8S0SVA1</accession>
<dbReference type="OrthoDB" id="1938687at2759"/>
<proteinExistence type="predicted"/>
<dbReference type="AlphaFoldDB" id="A0A8S0SVA1"/>
<keyword evidence="4" id="KW-1185">Reference proteome</keyword>
<feature type="compositionally biased region" description="Basic and acidic residues" evidence="1">
    <location>
        <begin position="162"/>
        <end position="171"/>
    </location>
</feature>